<keyword evidence="3" id="KW-1003">Cell membrane</keyword>
<accession>A0AAC8YF64</accession>
<evidence type="ECO:0000256" key="5">
    <source>
        <dbReference type="ARBA" id="ARBA00022989"/>
    </source>
</evidence>
<dbReference type="InterPro" id="IPR035906">
    <property type="entry name" value="MetI-like_sf"/>
</dbReference>
<evidence type="ECO:0000256" key="4">
    <source>
        <dbReference type="ARBA" id="ARBA00022692"/>
    </source>
</evidence>
<dbReference type="SUPFAM" id="SSF161098">
    <property type="entry name" value="MetI-like"/>
    <property type="match status" value="1"/>
</dbReference>
<evidence type="ECO:0000256" key="6">
    <source>
        <dbReference type="ARBA" id="ARBA00023136"/>
    </source>
</evidence>
<evidence type="ECO:0000259" key="9">
    <source>
        <dbReference type="PROSITE" id="PS50928"/>
    </source>
</evidence>
<keyword evidence="6 7" id="KW-0472">Membrane</keyword>
<evidence type="ECO:0000256" key="1">
    <source>
        <dbReference type="ARBA" id="ARBA00004651"/>
    </source>
</evidence>
<name>A0AAC8YF64_9ACTN</name>
<dbReference type="GO" id="GO:0005886">
    <property type="term" value="C:plasma membrane"/>
    <property type="evidence" value="ECO:0007669"/>
    <property type="project" value="UniProtKB-SubCell"/>
</dbReference>
<feature type="transmembrane region" description="Helical" evidence="7">
    <location>
        <begin position="237"/>
        <end position="256"/>
    </location>
</feature>
<keyword evidence="4 7" id="KW-0812">Transmembrane</keyword>
<comment type="similarity">
    <text evidence="7">Belongs to the binding-protein-dependent transport system permease family.</text>
</comment>
<dbReference type="SUPFAM" id="SSF160964">
    <property type="entry name" value="MalF N-terminal region-like"/>
    <property type="match status" value="1"/>
</dbReference>
<evidence type="ECO:0000313" key="10">
    <source>
        <dbReference type="EMBL" id="AMS05566.1"/>
    </source>
</evidence>
<dbReference type="Pfam" id="PF00528">
    <property type="entry name" value="BPD_transp_1"/>
    <property type="match status" value="1"/>
</dbReference>
<feature type="transmembrane region" description="Helical" evidence="7">
    <location>
        <begin position="135"/>
        <end position="155"/>
    </location>
</feature>
<dbReference type="AlphaFoldDB" id="A0AAC8YF64"/>
<dbReference type="Gene3D" id="1.10.3720.10">
    <property type="entry name" value="MetI-like"/>
    <property type="match status" value="1"/>
</dbReference>
<comment type="subcellular location">
    <subcellularLocation>
        <location evidence="1 7">Cell membrane</location>
        <topology evidence="1 7">Multi-pass membrane protein</topology>
    </subcellularLocation>
</comment>
<feature type="region of interest" description="Disordered" evidence="8">
    <location>
        <begin position="1"/>
        <end position="35"/>
    </location>
</feature>
<dbReference type="Proteomes" id="UP000075221">
    <property type="component" value="Chromosome"/>
</dbReference>
<dbReference type="PANTHER" id="PTHR30193">
    <property type="entry name" value="ABC TRANSPORTER PERMEASE PROTEIN"/>
    <property type="match status" value="1"/>
</dbReference>
<dbReference type="Proteomes" id="UP000178666">
    <property type="component" value="Chromosome"/>
</dbReference>
<feature type="domain" description="ABC transmembrane type-1" evidence="9">
    <location>
        <begin position="98"/>
        <end position="309"/>
    </location>
</feature>
<evidence type="ECO:0000256" key="7">
    <source>
        <dbReference type="RuleBase" id="RU363032"/>
    </source>
</evidence>
<evidence type="ECO:0000313" key="13">
    <source>
        <dbReference type="Proteomes" id="UP000178666"/>
    </source>
</evidence>
<keyword evidence="13" id="KW-1185">Reference proteome</keyword>
<feature type="transmembrane region" description="Helical" evidence="7">
    <location>
        <begin position="44"/>
        <end position="68"/>
    </location>
</feature>
<dbReference type="CDD" id="cd06261">
    <property type="entry name" value="TM_PBP2"/>
    <property type="match status" value="1"/>
</dbReference>
<dbReference type="EMBL" id="CP014352">
    <property type="protein sequence ID" value="AMS05566.1"/>
    <property type="molecule type" value="Genomic_DNA"/>
</dbReference>
<dbReference type="RefSeq" id="WP_062819644.1">
    <property type="nucleotide sequence ID" value="NZ_CP014352.1"/>
</dbReference>
<dbReference type="GO" id="GO:0055085">
    <property type="term" value="P:transmembrane transport"/>
    <property type="evidence" value="ECO:0007669"/>
    <property type="project" value="InterPro"/>
</dbReference>
<gene>
    <name evidence="11" type="ORF">A8L58_10455</name>
    <name evidence="10" type="ORF">AXH35_09015</name>
</gene>
<evidence type="ECO:0000313" key="11">
    <source>
        <dbReference type="EMBL" id="AOZ47036.1"/>
    </source>
</evidence>
<dbReference type="EMBL" id="CP015970">
    <property type="protein sequence ID" value="AOZ47036.1"/>
    <property type="molecule type" value="Genomic_DNA"/>
</dbReference>
<feature type="compositionally biased region" description="Polar residues" evidence="8">
    <location>
        <begin position="25"/>
        <end position="35"/>
    </location>
</feature>
<evidence type="ECO:0000256" key="3">
    <source>
        <dbReference type="ARBA" id="ARBA00022475"/>
    </source>
</evidence>
<proteinExistence type="inferred from homology"/>
<reference evidence="11 13" key="1">
    <citation type="journal article" date="2016" name="Plant Dis.">
        <title>Improved production of propionic acid using genome shuffling.</title>
        <authorList>
            <person name="Luna-Flores C.H."/>
            <person name="Palfreyman R.W."/>
            <person name="Kromer J.O."/>
            <person name="Nielsen L.K."/>
            <person name="Marcellin E."/>
        </authorList>
    </citation>
    <scope>NUCLEOTIDE SEQUENCE [LARGE SCALE GENOMIC DNA]</scope>
    <source>
        <strain evidence="11 13">F3E8</strain>
    </source>
</reference>
<keyword evidence="5 7" id="KW-1133">Transmembrane helix</keyword>
<evidence type="ECO:0000313" key="12">
    <source>
        <dbReference type="Proteomes" id="UP000075221"/>
    </source>
</evidence>
<dbReference type="PANTHER" id="PTHR30193:SF1">
    <property type="entry name" value="ABC TRANSPORTER PERMEASE PROTEIN YESP-RELATED"/>
    <property type="match status" value="1"/>
</dbReference>
<dbReference type="InterPro" id="IPR000515">
    <property type="entry name" value="MetI-like"/>
</dbReference>
<evidence type="ECO:0000256" key="2">
    <source>
        <dbReference type="ARBA" id="ARBA00022448"/>
    </source>
</evidence>
<sequence>MSTVSRAVKSTPAVATSRTRADRATSVNKPPSFKKSQSRWGRAFAAPAVIGFLVFTLAPMVASIIISFTDWNIGGSPHMAGLDNYQKMLADPKFYHALKATVIYALIAVPGTILVAFCMALLMHRIRRGVGLFRTIFYLPVLVPPVANSILWMWMYDPTAGILNTILKFLHLPTSQWIYAENTAVPSIALMAMWAFGNMAIIFLSALQGVPRELLEAAEMDGANAWMRMWHVTMPQISPIILFNLITGLVGAFQQFDTAFIMTSGGPNDATLFYVFYLYSKAFTDGQLGYACALAWVLFLLILVATLLVFRFSDRWVYAGGAK</sequence>
<feature type="transmembrane region" description="Helical" evidence="7">
    <location>
        <begin position="288"/>
        <end position="310"/>
    </location>
</feature>
<feature type="transmembrane region" description="Helical" evidence="7">
    <location>
        <begin position="102"/>
        <end position="123"/>
    </location>
</feature>
<keyword evidence="2 7" id="KW-0813">Transport</keyword>
<organism evidence="10 12">
    <name type="scientific">Acidipropionibacterium acidipropionici</name>
    <dbReference type="NCBI Taxonomy" id="1748"/>
    <lineage>
        <taxon>Bacteria</taxon>
        <taxon>Bacillati</taxon>
        <taxon>Actinomycetota</taxon>
        <taxon>Actinomycetes</taxon>
        <taxon>Propionibacteriales</taxon>
        <taxon>Propionibacteriaceae</taxon>
        <taxon>Acidipropionibacterium</taxon>
    </lineage>
</organism>
<dbReference type="PROSITE" id="PS50928">
    <property type="entry name" value="ABC_TM1"/>
    <property type="match status" value="1"/>
</dbReference>
<feature type="transmembrane region" description="Helical" evidence="7">
    <location>
        <begin position="184"/>
        <end position="207"/>
    </location>
</feature>
<reference evidence="10 12" key="2">
    <citation type="submission" date="2016-02" db="EMBL/GenBank/DDBJ databases">
        <title>Complete Genome Sequence of Propionibacterium acidipropionici ATCC 55737.</title>
        <authorList>
            <person name="Luna Flores C.H."/>
            <person name="Nielsen L.K."/>
            <person name="Marcellin E."/>
        </authorList>
    </citation>
    <scope>NUCLEOTIDE SEQUENCE [LARGE SCALE GENOMIC DNA]</scope>
    <source>
        <strain evidence="10 12">ATCC 55737</strain>
    </source>
</reference>
<evidence type="ECO:0000256" key="8">
    <source>
        <dbReference type="SAM" id="MobiDB-lite"/>
    </source>
</evidence>
<protein>
    <submittedName>
        <fullName evidence="10">ABC transporter permease</fullName>
    </submittedName>
</protein>
<dbReference type="InterPro" id="IPR051393">
    <property type="entry name" value="ABC_transporter_permease"/>
</dbReference>